<proteinExistence type="inferred from homology"/>
<comment type="function">
    <text evidence="10">Confers DNA tethering and processivity to DNA polymerases and other proteins. Acts as a clamp, forming a ring around DNA (a reaction catalyzed by the clamp-loading complex) which diffuses in an ATP-independent manner freely and bidirectionally along dsDNA. Initially characterized for its ability to contact the catalytic subunit of DNA polymerase III (Pol III), a complex, multichain enzyme responsible for most of the replicative synthesis in bacteria; Pol III exhibits 3'-5' exonuclease proofreading activity. The beta chain is required for initiation of replication as well as for processivity of DNA replication.</text>
</comment>
<evidence type="ECO:0000259" key="13">
    <source>
        <dbReference type="Pfam" id="PF02768"/>
    </source>
</evidence>
<dbReference type="SMART" id="SM00480">
    <property type="entry name" value="POL3Bc"/>
    <property type="match status" value="1"/>
</dbReference>
<evidence type="ECO:0000256" key="6">
    <source>
        <dbReference type="ARBA" id="ARBA00022695"/>
    </source>
</evidence>
<evidence type="ECO:0000256" key="3">
    <source>
        <dbReference type="ARBA" id="ARBA00021035"/>
    </source>
</evidence>
<evidence type="ECO:0000256" key="8">
    <source>
        <dbReference type="ARBA" id="ARBA00022932"/>
    </source>
</evidence>
<dbReference type="Gene3D" id="3.10.150.10">
    <property type="entry name" value="DNA Polymerase III, subunit A, domain 2"/>
    <property type="match status" value="1"/>
</dbReference>
<dbReference type="GO" id="GO:0003887">
    <property type="term" value="F:DNA-directed DNA polymerase activity"/>
    <property type="evidence" value="ECO:0007669"/>
    <property type="project" value="UniProtKB-UniRule"/>
</dbReference>
<evidence type="ECO:0000256" key="5">
    <source>
        <dbReference type="ARBA" id="ARBA00022679"/>
    </source>
</evidence>
<comment type="subcellular location">
    <subcellularLocation>
        <location evidence="1 10">Cytoplasm</location>
    </subcellularLocation>
</comment>
<dbReference type="InterPro" id="IPR022637">
    <property type="entry name" value="DNA_polIII_beta_cen"/>
</dbReference>
<dbReference type="GO" id="GO:0008408">
    <property type="term" value="F:3'-5' exonuclease activity"/>
    <property type="evidence" value="ECO:0007669"/>
    <property type="project" value="InterPro"/>
</dbReference>
<evidence type="ECO:0000256" key="10">
    <source>
        <dbReference type="PIRNR" id="PIRNR000804"/>
    </source>
</evidence>
<keyword evidence="4 10" id="KW-0963">Cytoplasm</keyword>
<feature type="domain" description="DNA polymerase III beta sliding clamp C-terminal" evidence="13">
    <location>
        <begin position="249"/>
        <end position="375"/>
    </location>
</feature>
<evidence type="ECO:0000256" key="4">
    <source>
        <dbReference type="ARBA" id="ARBA00022490"/>
    </source>
</evidence>
<keyword evidence="6 10" id="KW-0548">Nucleotidyltransferase</keyword>
<evidence type="ECO:0000256" key="1">
    <source>
        <dbReference type="ARBA" id="ARBA00004496"/>
    </source>
</evidence>
<comment type="subunit">
    <text evidence="10">Forms a ring-shaped head-to-tail homodimer around DNA.</text>
</comment>
<feature type="domain" description="DNA polymerase III beta sliding clamp N-terminal" evidence="11">
    <location>
        <begin position="1"/>
        <end position="120"/>
    </location>
</feature>
<keyword evidence="7 10" id="KW-0235">DNA replication</keyword>
<dbReference type="InterPro" id="IPR001001">
    <property type="entry name" value="DNA_polIII_beta"/>
</dbReference>
<dbReference type="GO" id="GO:0006271">
    <property type="term" value="P:DNA strand elongation involved in DNA replication"/>
    <property type="evidence" value="ECO:0007669"/>
    <property type="project" value="TreeGrafter"/>
</dbReference>
<keyword evidence="9" id="KW-0238">DNA-binding</keyword>
<comment type="similarity">
    <text evidence="2 10">Belongs to the beta sliding clamp family.</text>
</comment>
<dbReference type="NCBIfam" id="TIGR00663">
    <property type="entry name" value="dnan"/>
    <property type="match status" value="1"/>
</dbReference>
<sequence length="380" mass="40931">MKVSCLQENLQRALAQVSRAVATKTSLPVLGNVLLATDDGRLRVAATNLEIGITTWIGASIEEEGKVTVDARLLAEFVNTLPNAPVTLRVEPAKFSLNVQSGRDKAGINGVDAEDFPVIPRLEGDAYVATVDPQVLRDMISQVEFAAATDESRPVLAGVLARFEGQRLTLAAADGFRLAVREGELAEPVPDRLDAIVPARAMRELARILGDQTEPVRLAITPNQSQLLVRVGETEFLSRLIDGTFPDYKQIIPKEFATRLEMGRDAFLNAVRRASYFARDNNDVVRIEARAGEEEFTPGSIEVSANAAERGSSQSFVDASVSGPEAQIAFNSRYLVDVLGVLRNGQVLIGVNGSNQAGVVQPVGLEGYTHVIMPMVIGAN</sequence>
<keyword evidence="8 10" id="KW-0239">DNA-directed DNA polymerase</keyword>
<dbReference type="InterPro" id="IPR022634">
    <property type="entry name" value="DNA_polIII_beta_N"/>
</dbReference>
<gene>
    <name evidence="14" type="ORF">AVDCRST_MAG19-33</name>
</gene>
<reference evidence="14" key="1">
    <citation type="submission" date="2020-02" db="EMBL/GenBank/DDBJ databases">
        <authorList>
            <person name="Meier V. D."/>
        </authorList>
    </citation>
    <scope>NUCLEOTIDE SEQUENCE</scope>
    <source>
        <strain evidence="14">AVDCRST_MAG19</strain>
    </source>
</reference>
<name>A0A6J4U7U5_9BACT</name>
<feature type="domain" description="DNA polymerase III beta sliding clamp central" evidence="12">
    <location>
        <begin position="131"/>
        <end position="247"/>
    </location>
</feature>
<dbReference type="Pfam" id="PF02767">
    <property type="entry name" value="DNA_pol3_beta_2"/>
    <property type="match status" value="1"/>
</dbReference>
<dbReference type="PANTHER" id="PTHR30478:SF0">
    <property type="entry name" value="BETA SLIDING CLAMP"/>
    <property type="match status" value="1"/>
</dbReference>
<evidence type="ECO:0000256" key="2">
    <source>
        <dbReference type="ARBA" id="ARBA00010752"/>
    </source>
</evidence>
<dbReference type="GO" id="GO:0009360">
    <property type="term" value="C:DNA polymerase III complex"/>
    <property type="evidence" value="ECO:0007669"/>
    <property type="project" value="InterPro"/>
</dbReference>
<dbReference type="AlphaFoldDB" id="A0A6J4U7U5"/>
<protein>
    <recommendedName>
        <fullName evidence="3 10">Beta sliding clamp</fullName>
    </recommendedName>
</protein>
<dbReference type="SUPFAM" id="SSF55979">
    <property type="entry name" value="DNA clamp"/>
    <property type="match status" value="3"/>
</dbReference>
<evidence type="ECO:0000256" key="9">
    <source>
        <dbReference type="ARBA" id="ARBA00023125"/>
    </source>
</evidence>
<dbReference type="Gene3D" id="3.70.10.10">
    <property type="match status" value="1"/>
</dbReference>
<organism evidence="14">
    <name type="scientific">uncultured Thermomicrobiales bacterium</name>
    <dbReference type="NCBI Taxonomy" id="1645740"/>
    <lineage>
        <taxon>Bacteria</taxon>
        <taxon>Pseudomonadati</taxon>
        <taxon>Thermomicrobiota</taxon>
        <taxon>Thermomicrobia</taxon>
        <taxon>Thermomicrobiales</taxon>
        <taxon>environmental samples</taxon>
    </lineage>
</organism>
<keyword evidence="5 10" id="KW-0808">Transferase</keyword>
<accession>A0A6J4U7U5</accession>
<evidence type="ECO:0000259" key="12">
    <source>
        <dbReference type="Pfam" id="PF02767"/>
    </source>
</evidence>
<dbReference type="PANTHER" id="PTHR30478">
    <property type="entry name" value="DNA POLYMERASE III SUBUNIT BETA"/>
    <property type="match status" value="1"/>
</dbReference>
<dbReference type="GO" id="GO:0003677">
    <property type="term" value="F:DNA binding"/>
    <property type="evidence" value="ECO:0007669"/>
    <property type="project" value="UniProtKB-UniRule"/>
</dbReference>
<evidence type="ECO:0000256" key="7">
    <source>
        <dbReference type="ARBA" id="ARBA00022705"/>
    </source>
</evidence>
<dbReference type="GO" id="GO:0005737">
    <property type="term" value="C:cytoplasm"/>
    <property type="evidence" value="ECO:0007669"/>
    <property type="project" value="UniProtKB-SubCell"/>
</dbReference>
<dbReference type="Pfam" id="PF00712">
    <property type="entry name" value="DNA_pol3_beta"/>
    <property type="match status" value="1"/>
</dbReference>
<dbReference type="InterPro" id="IPR022635">
    <property type="entry name" value="DNA_polIII_beta_C"/>
</dbReference>
<dbReference type="PIRSF" id="PIRSF000804">
    <property type="entry name" value="DNA_pol_III_b"/>
    <property type="match status" value="1"/>
</dbReference>
<evidence type="ECO:0000313" key="14">
    <source>
        <dbReference type="EMBL" id="CAA9542843.1"/>
    </source>
</evidence>
<dbReference type="CDD" id="cd00140">
    <property type="entry name" value="beta_clamp"/>
    <property type="match status" value="1"/>
</dbReference>
<evidence type="ECO:0000259" key="11">
    <source>
        <dbReference type="Pfam" id="PF00712"/>
    </source>
</evidence>
<dbReference type="EMBL" id="CADCWL010000004">
    <property type="protein sequence ID" value="CAA9542843.1"/>
    <property type="molecule type" value="Genomic_DNA"/>
</dbReference>
<dbReference type="InterPro" id="IPR046938">
    <property type="entry name" value="DNA_clamp_sf"/>
</dbReference>
<dbReference type="Pfam" id="PF02768">
    <property type="entry name" value="DNA_pol3_beta_3"/>
    <property type="match status" value="1"/>
</dbReference>